<comment type="caution">
    <text evidence="1">The sequence shown here is derived from an EMBL/GenBank/DDBJ whole genome shotgun (WGS) entry which is preliminary data.</text>
</comment>
<sequence>MEADTYHNSSILRPDLISSEVQGFASRFACNPALITSSTED</sequence>
<gene>
    <name evidence="1" type="ORF">GMARGA_LOCUS29738</name>
</gene>
<feature type="non-terminal residue" evidence="1">
    <location>
        <position position="41"/>
    </location>
</feature>
<dbReference type="EMBL" id="CAJVQB010040586">
    <property type="protein sequence ID" value="CAG8828575.1"/>
    <property type="molecule type" value="Genomic_DNA"/>
</dbReference>
<name>A0ABN7WDP1_GIGMA</name>
<evidence type="ECO:0000313" key="2">
    <source>
        <dbReference type="Proteomes" id="UP000789901"/>
    </source>
</evidence>
<organism evidence="1 2">
    <name type="scientific">Gigaspora margarita</name>
    <dbReference type="NCBI Taxonomy" id="4874"/>
    <lineage>
        <taxon>Eukaryota</taxon>
        <taxon>Fungi</taxon>
        <taxon>Fungi incertae sedis</taxon>
        <taxon>Mucoromycota</taxon>
        <taxon>Glomeromycotina</taxon>
        <taxon>Glomeromycetes</taxon>
        <taxon>Diversisporales</taxon>
        <taxon>Gigasporaceae</taxon>
        <taxon>Gigaspora</taxon>
    </lineage>
</organism>
<keyword evidence="2" id="KW-1185">Reference proteome</keyword>
<protein>
    <submittedName>
        <fullName evidence="1">14448_t:CDS:1</fullName>
    </submittedName>
</protein>
<reference evidence="1 2" key="1">
    <citation type="submission" date="2021-06" db="EMBL/GenBank/DDBJ databases">
        <authorList>
            <person name="Kallberg Y."/>
            <person name="Tangrot J."/>
            <person name="Rosling A."/>
        </authorList>
    </citation>
    <scope>NUCLEOTIDE SEQUENCE [LARGE SCALE GENOMIC DNA]</scope>
    <source>
        <strain evidence="1 2">120-4 pot B 10/14</strain>
    </source>
</reference>
<dbReference type="Proteomes" id="UP000789901">
    <property type="component" value="Unassembled WGS sequence"/>
</dbReference>
<proteinExistence type="predicted"/>
<accession>A0ABN7WDP1</accession>
<evidence type="ECO:0000313" key="1">
    <source>
        <dbReference type="EMBL" id="CAG8828575.1"/>
    </source>
</evidence>